<gene>
    <name evidence="7" type="ORF">FWJ32_01545</name>
</gene>
<accession>A0A5D8QJW0</accession>
<keyword evidence="8" id="KW-1185">Reference proteome</keyword>
<evidence type="ECO:0000313" key="7">
    <source>
        <dbReference type="EMBL" id="TZE83588.1"/>
    </source>
</evidence>
<protein>
    <recommendedName>
        <fullName evidence="6">Probable membrane transporter protein</fullName>
    </recommendedName>
</protein>
<keyword evidence="5 6" id="KW-0472">Membrane</keyword>
<evidence type="ECO:0000256" key="2">
    <source>
        <dbReference type="ARBA" id="ARBA00009142"/>
    </source>
</evidence>
<dbReference type="EMBL" id="VTPS01000001">
    <property type="protein sequence ID" value="TZE83588.1"/>
    <property type="molecule type" value="Genomic_DNA"/>
</dbReference>
<dbReference type="PANTHER" id="PTHR43701:SF2">
    <property type="entry name" value="MEMBRANE TRANSPORTER PROTEIN YJNA-RELATED"/>
    <property type="match status" value="1"/>
</dbReference>
<dbReference type="GO" id="GO:0005886">
    <property type="term" value="C:plasma membrane"/>
    <property type="evidence" value="ECO:0007669"/>
    <property type="project" value="UniProtKB-SubCell"/>
</dbReference>
<evidence type="ECO:0000313" key="8">
    <source>
        <dbReference type="Proteomes" id="UP000322976"/>
    </source>
</evidence>
<comment type="subcellular location">
    <subcellularLocation>
        <location evidence="6">Cell membrane</location>
        <topology evidence="6">Multi-pass membrane protein</topology>
    </subcellularLocation>
    <subcellularLocation>
        <location evidence="1">Membrane</location>
        <topology evidence="1">Multi-pass membrane protein</topology>
    </subcellularLocation>
</comment>
<evidence type="ECO:0000256" key="6">
    <source>
        <dbReference type="RuleBase" id="RU363041"/>
    </source>
</evidence>
<organism evidence="7 8">
    <name type="scientific">Calorimonas adulescens</name>
    <dbReference type="NCBI Taxonomy" id="2606906"/>
    <lineage>
        <taxon>Bacteria</taxon>
        <taxon>Bacillati</taxon>
        <taxon>Bacillota</taxon>
        <taxon>Clostridia</taxon>
        <taxon>Thermoanaerobacterales</taxon>
        <taxon>Thermoanaerobacteraceae</taxon>
        <taxon>Calorimonas</taxon>
    </lineage>
</organism>
<feature type="transmembrane region" description="Helical" evidence="6">
    <location>
        <begin position="47"/>
        <end position="67"/>
    </location>
</feature>
<evidence type="ECO:0000256" key="1">
    <source>
        <dbReference type="ARBA" id="ARBA00004141"/>
    </source>
</evidence>
<feature type="transmembrane region" description="Helical" evidence="6">
    <location>
        <begin position="101"/>
        <end position="119"/>
    </location>
</feature>
<comment type="caution">
    <text evidence="7">The sequence shown here is derived from an EMBL/GenBank/DDBJ whole genome shotgun (WGS) entry which is preliminary data.</text>
</comment>
<keyword evidence="6" id="KW-1003">Cell membrane</keyword>
<dbReference type="InterPro" id="IPR002781">
    <property type="entry name" value="TM_pro_TauE-like"/>
</dbReference>
<feature type="transmembrane region" description="Helical" evidence="6">
    <location>
        <begin position="12"/>
        <end position="35"/>
    </location>
</feature>
<keyword evidence="4 6" id="KW-1133">Transmembrane helix</keyword>
<evidence type="ECO:0000256" key="5">
    <source>
        <dbReference type="ARBA" id="ARBA00023136"/>
    </source>
</evidence>
<feature type="transmembrane region" description="Helical" evidence="6">
    <location>
        <begin position="73"/>
        <end position="94"/>
    </location>
</feature>
<comment type="similarity">
    <text evidence="2 6">Belongs to the 4-toluene sulfonate uptake permease (TSUP) (TC 2.A.102) family.</text>
</comment>
<dbReference type="PANTHER" id="PTHR43701">
    <property type="entry name" value="MEMBRANE TRANSPORTER PROTEIN MJ0441-RELATED"/>
    <property type="match status" value="1"/>
</dbReference>
<reference evidence="7 8" key="1">
    <citation type="submission" date="2019-08" db="EMBL/GenBank/DDBJ databases">
        <title>Calorimonas adulescens gen. nov., sp. nov., an anaerobic thermophilic bacterium from Sakhalin hot spring.</title>
        <authorList>
            <person name="Khomyakova M.A."/>
            <person name="Merkel A.Y."/>
            <person name="Novikov A."/>
            <person name="Bonch-Osmolovskaya E.A."/>
            <person name="Slobodkin A.I."/>
        </authorList>
    </citation>
    <scope>NUCLEOTIDE SEQUENCE [LARGE SCALE GENOMIC DNA]</scope>
    <source>
        <strain evidence="7 8">A05MB</strain>
    </source>
</reference>
<dbReference type="Pfam" id="PF01925">
    <property type="entry name" value="TauE"/>
    <property type="match status" value="1"/>
</dbReference>
<proteinExistence type="inferred from homology"/>
<dbReference type="RefSeq" id="WP_149544207.1">
    <property type="nucleotide sequence ID" value="NZ_VTPS01000001.1"/>
</dbReference>
<evidence type="ECO:0000256" key="4">
    <source>
        <dbReference type="ARBA" id="ARBA00022989"/>
    </source>
</evidence>
<sequence>MHTIEFVKLSLIGLITGILNGLFGSGGGTIVVPALNLIMKAEVHKCHATAIAVILPLTVVSSFIYIFNGITDWPLTIKVGLGSVVGGCIGALLLNKIKSTLLKKLFGIFMIAAAVRMWFN</sequence>
<dbReference type="Proteomes" id="UP000322976">
    <property type="component" value="Unassembled WGS sequence"/>
</dbReference>
<dbReference type="AlphaFoldDB" id="A0A5D8QJW0"/>
<dbReference type="InterPro" id="IPR051598">
    <property type="entry name" value="TSUP/Inactive_protease-like"/>
</dbReference>
<keyword evidence="3 6" id="KW-0812">Transmembrane</keyword>
<evidence type="ECO:0000256" key="3">
    <source>
        <dbReference type="ARBA" id="ARBA00022692"/>
    </source>
</evidence>
<name>A0A5D8QJW0_9THEO</name>